<keyword evidence="3" id="KW-1185">Reference proteome</keyword>
<organism evidence="2 3">
    <name type="scientific">Chionoecetes opilio</name>
    <name type="common">Atlantic snow crab</name>
    <name type="synonym">Cancer opilio</name>
    <dbReference type="NCBI Taxonomy" id="41210"/>
    <lineage>
        <taxon>Eukaryota</taxon>
        <taxon>Metazoa</taxon>
        <taxon>Ecdysozoa</taxon>
        <taxon>Arthropoda</taxon>
        <taxon>Crustacea</taxon>
        <taxon>Multicrustacea</taxon>
        <taxon>Malacostraca</taxon>
        <taxon>Eumalacostraca</taxon>
        <taxon>Eucarida</taxon>
        <taxon>Decapoda</taxon>
        <taxon>Pleocyemata</taxon>
        <taxon>Brachyura</taxon>
        <taxon>Eubrachyura</taxon>
        <taxon>Majoidea</taxon>
        <taxon>Majidae</taxon>
        <taxon>Chionoecetes</taxon>
    </lineage>
</organism>
<dbReference type="SUPFAM" id="SSF58022">
    <property type="entry name" value="XRCC4, C-terminal oligomerization domain"/>
    <property type="match status" value="1"/>
</dbReference>
<dbReference type="Proteomes" id="UP000770661">
    <property type="component" value="Unassembled WGS sequence"/>
</dbReference>
<dbReference type="GO" id="GO:0010165">
    <property type="term" value="P:response to X-ray"/>
    <property type="evidence" value="ECO:0007669"/>
    <property type="project" value="TreeGrafter"/>
</dbReference>
<dbReference type="GO" id="GO:0003677">
    <property type="term" value="F:DNA binding"/>
    <property type="evidence" value="ECO:0007669"/>
    <property type="project" value="InterPro"/>
</dbReference>
<evidence type="ECO:0000313" key="3">
    <source>
        <dbReference type="Proteomes" id="UP000770661"/>
    </source>
</evidence>
<dbReference type="PANTHER" id="PTHR28559">
    <property type="entry name" value="DNA REPAIR PROTEIN XRCC4"/>
    <property type="match status" value="1"/>
</dbReference>
<comment type="caution">
    <text evidence="2">The sequence shown here is derived from an EMBL/GenBank/DDBJ whole genome shotgun (WGS) entry which is preliminary data.</text>
</comment>
<feature type="region of interest" description="Disordered" evidence="1">
    <location>
        <begin position="306"/>
        <end position="355"/>
    </location>
</feature>
<dbReference type="PANTHER" id="PTHR28559:SF1">
    <property type="entry name" value="DNA REPAIR PROTEIN XRCC4"/>
    <property type="match status" value="1"/>
</dbReference>
<dbReference type="AlphaFoldDB" id="A0A8J4XVI8"/>
<dbReference type="GO" id="GO:0006303">
    <property type="term" value="P:double-strand break repair via nonhomologous end joining"/>
    <property type="evidence" value="ECO:0007669"/>
    <property type="project" value="TreeGrafter"/>
</dbReference>
<dbReference type="Gene3D" id="1.20.5.370">
    <property type="match status" value="1"/>
</dbReference>
<evidence type="ECO:0000313" key="2">
    <source>
        <dbReference type="EMBL" id="KAG0714012.1"/>
    </source>
</evidence>
<dbReference type="InterPro" id="IPR014751">
    <property type="entry name" value="XRCC4-like_C"/>
</dbReference>
<reference evidence="2" key="1">
    <citation type="submission" date="2020-07" db="EMBL/GenBank/DDBJ databases">
        <title>The High-quality genome of the commercially important snow crab, Chionoecetes opilio.</title>
        <authorList>
            <person name="Jeong J.-H."/>
            <person name="Ryu S."/>
        </authorList>
    </citation>
    <scope>NUCLEOTIDE SEQUENCE</scope>
    <source>
        <strain evidence="2">MADBK_172401_WGS</strain>
        <tissue evidence="2">Digestive gland</tissue>
    </source>
</reference>
<dbReference type="EMBL" id="JACEEZ010020894">
    <property type="protein sequence ID" value="KAG0714012.1"/>
    <property type="molecule type" value="Genomic_DNA"/>
</dbReference>
<proteinExistence type="predicted"/>
<accession>A0A8J4XVI8</accession>
<feature type="region of interest" description="Disordered" evidence="1">
    <location>
        <begin position="190"/>
        <end position="277"/>
    </location>
</feature>
<sequence length="367" mass="41036">MGLKRVEQKGAQFYMYFNVSSIGGDKVLKVVILDKENTSMLKVTESHGDLQRWCVKVGRTAEEYFRQLCEAVAREDDHVGVFEVQDGHLVWKQYFPEKEIYGKKGKFKMEKVRYGEAVEQVLAGVMTDLHDSSRQVLQLTRETQKTTRKLDEALELATRSVQMKEDLEREIYSKCAALINAKKLRIHQLRSTHPSSSAGRTSCLTRANDEPDPGTSAKKPKLQDGHSDGYSSDTDVDDPDQEMDTDEERAVTLPAKPRKGTATARSPKPSEGQATLKTKEVMLDSQELFNASLEAELYGPSTTVVQRSADSTVPQVKPAPQVKLAPQSPPQLTRSRAAEPVTPSPSVTPAKYDYDEDTQMSILHDLF</sequence>
<feature type="compositionally biased region" description="Polar residues" evidence="1">
    <location>
        <begin position="191"/>
        <end position="205"/>
    </location>
</feature>
<gene>
    <name evidence="2" type="ORF">GWK47_001700</name>
</gene>
<dbReference type="InterPro" id="IPR010585">
    <property type="entry name" value="DNA_repair_prot_XRCC4"/>
</dbReference>
<protein>
    <submittedName>
        <fullName evidence="2">Uncharacterized protein</fullName>
    </submittedName>
</protein>
<dbReference type="OrthoDB" id="6376853at2759"/>
<feature type="compositionally biased region" description="Acidic residues" evidence="1">
    <location>
        <begin position="234"/>
        <end position="247"/>
    </location>
</feature>
<name>A0A8J4XVI8_CHIOP</name>
<dbReference type="GO" id="GO:0032807">
    <property type="term" value="C:DNA ligase IV complex"/>
    <property type="evidence" value="ECO:0007669"/>
    <property type="project" value="TreeGrafter"/>
</dbReference>
<dbReference type="GO" id="GO:0005958">
    <property type="term" value="C:DNA-dependent protein kinase-DNA ligase 4 complex"/>
    <property type="evidence" value="ECO:0007669"/>
    <property type="project" value="TreeGrafter"/>
</dbReference>
<evidence type="ECO:0000256" key="1">
    <source>
        <dbReference type="SAM" id="MobiDB-lite"/>
    </source>
</evidence>
<dbReference type="GO" id="GO:0006310">
    <property type="term" value="P:DNA recombination"/>
    <property type="evidence" value="ECO:0007669"/>
    <property type="project" value="InterPro"/>
</dbReference>